<reference evidence="1 2" key="2">
    <citation type="journal article" date="2016" name="Environ. Microbiol.">
        <title>The revisited genome of Pseudomonas putida KT2440 enlightens its value as a robust metabolic chassis.</title>
        <authorList>
            <person name="Belda E."/>
            <person name="van Heck R.G."/>
            <person name="Lopez-Sanchez M.J."/>
            <person name="Cruveiller S."/>
            <person name="Barbe V."/>
            <person name="Fraser C."/>
            <person name="Klenk H.P."/>
            <person name="Petersen J."/>
            <person name="Morgat A."/>
            <person name="Nikel P.I."/>
            <person name="Vallenet D."/>
            <person name="Rouy Z."/>
            <person name="Sekowska A."/>
            <person name="Martins Dos Santos V.A."/>
            <person name="de Lorenzo V."/>
            <person name="Danchin A."/>
            <person name="Medigue C."/>
        </authorList>
    </citation>
    <scope>NUCLEOTIDE SEQUENCE [LARGE SCALE GENOMIC DNA]</scope>
    <source>
        <strain evidence="2">ATCC 47054 / DSM 6125 / CFBP 8728 / NCIMB 11950 / KT2440</strain>
    </source>
</reference>
<name>Q88GL7_PSEPK</name>
<dbReference type="HOGENOM" id="CLU_2736999_0_0_6"/>
<evidence type="ECO:0000313" key="2">
    <source>
        <dbReference type="Proteomes" id="UP000000556"/>
    </source>
</evidence>
<dbReference type="PaxDb" id="160488-PP_3704"/>
<gene>
    <name evidence="1" type="ordered locus">PP_3704</name>
</gene>
<evidence type="ECO:0000313" key="1">
    <source>
        <dbReference type="EMBL" id="AAN69301.1"/>
    </source>
</evidence>
<dbReference type="Proteomes" id="UP000000556">
    <property type="component" value="Chromosome"/>
</dbReference>
<dbReference type="KEGG" id="ppu:PP_3704"/>
<dbReference type="STRING" id="160488.PP_3704"/>
<organism evidence="1 2">
    <name type="scientific">Pseudomonas putida (strain ATCC 47054 / DSM 6125 / CFBP 8728 / NCIMB 11950 / KT2440)</name>
    <dbReference type="NCBI Taxonomy" id="160488"/>
    <lineage>
        <taxon>Bacteria</taxon>
        <taxon>Pseudomonadati</taxon>
        <taxon>Pseudomonadota</taxon>
        <taxon>Gammaproteobacteria</taxon>
        <taxon>Pseudomonadales</taxon>
        <taxon>Pseudomonadaceae</taxon>
        <taxon>Pseudomonas</taxon>
    </lineage>
</organism>
<reference evidence="1 2" key="1">
    <citation type="journal article" date="2002" name="Environ. Microbiol.">
        <title>Complete genome sequence and comparative analysis of the metabolically versatile Pseudomonas putida KT2440.</title>
        <authorList>
            <person name="Nelson K.E."/>
            <person name="Weinel C."/>
            <person name="Paulsen I.T."/>
            <person name="Dodson R.J."/>
            <person name="Hilbert H."/>
            <person name="Martins dos Santos V.A."/>
            <person name="Fouts D.E."/>
            <person name="Gill S.R."/>
            <person name="Pop M."/>
            <person name="Holmes M."/>
            <person name="Brinkac L."/>
            <person name="Beanan M."/>
            <person name="DeBoy R.T."/>
            <person name="Daugherty S."/>
            <person name="Kolonay J."/>
            <person name="Madupu R."/>
            <person name="Nelson W."/>
            <person name="White O."/>
            <person name="Peterson J."/>
            <person name="Khouri H."/>
            <person name="Hance I."/>
            <person name="Chris Lee P."/>
            <person name="Holtzapple E."/>
            <person name="Scanlan D."/>
            <person name="Tran K."/>
            <person name="Moazzez A."/>
            <person name="Utterback T."/>
            <person name="Rizzo M."/>
            <person name="Lee K."/>
            <person name="Kosack D."/>
            <person name="Moestl D."/>
            <person name="Wedler H."/>
            <person name="Lauber J."/>
            <person name="Stjepandic D."/>
            <person name="Hoheisel J."/>
            <person name="Straetz M."/>
            <person name="Heim S."/>
            <person name="Kiewitz C."/>
            <person name="Eisen J.A."/>
            <person name="Timmis K.N."/>
            <person name="Dusterhoft A."/>
            <person name="Tummler B."/>
            <person name="Fraser C.M."/>
        </authorList>
    </citation>
    <scope>NUCLEOTIDE SEQUENCE [LARGE SCALE GENOMIC DNA]</scope>
    <source>
        <strain evidence="2">ATCC 47054 / DSM 6125 / CFBP 8728 / NCIMB 11950 / KT2440</strain>
    </source>
</reference>
<protein>
    <submittedName>
        <fullName evidence="1">Uncharacterized protein</fullName>
    </submittedName>
</protein>
<dbReference type="BioCyc" id="PPUT160488:G1G01-3953-MONOMER"/>
<sequence>MEILNMSVLKLAKGLWEELESHRQSGDAIQQEMVRRADEILRGGQIDAPSVREMLQRAAEKVKASKLEREG</sequence>
<keyword evidence="2" id="KW-1185">Reference proteome</keyword>
<dbReference type="PATRIC" id="fig|160488.4.peg.3947"/>
<dbReference type="EMBL" id="AE015451">
    <property type="protein sequence ID" value="AAN69301.1"/>
    <property type="molecule type" value="Genomic_DNA"/>
</dbReference>
<dbReference type="AlphaFoldDB" id="Q88GL7"/>
<proteinExistence type="predicted"/>
<accession>Q88GL7</accession>